<evidence type="ECO:0000313" key="5">
    <source>
        <dbReference type="EMBL" id="KAK9152904.1"/>
    </source>
</evidence>
<reference evidence="5 6" key="1">
    <citation type="submission" date="2024-01" db="EMBL/GenBank/DDBJ databases">
        <title>Genome assemblies of Stephania.</title>
        <authorList>
            <person name="Yang L."/>
        </authorList>
    </citation>
    <scope>NUCLEOTIDE SEQUENCE [LARGE SCALE GENOMIC DNA]</scope>
    <source>
        <strain evidence="5">QJT</strain>
        <tissue evidence="5">Leaf</tissue>
    </source>
</reference>
<dbReference type="EMBL" id="JBBNAE010000001">
    <property type="protein sequence ID" value="KAK9152904.1"/>
    <property type="molecule type" value="Genomic_DNA"/>
</dbReference>
<organism evidence="5 6">
    <name type="scientific">Stephania japonica</name>
    <dbReference type="NCBI Taxonomy" id="461633"/>
    <lineage>
        <taxon>Eukaryota</taxon>
        <taxon>Viridiplantae</taxon>
        <taxon>Streptophyta</taxon>
        <taxon>Embryophyta</taxon>
        <taxon>Tracheophyta</taxon>
        <taxon>Spermatophyta</taxon>
        <taxon>Magnoliopsida</taxon>
        <taxon>Ranunculales</taxon>
        <taxon>Menispermaceae</taxon>
        <taxon>Menispermoideae</taxon>
        <taxon>Cissampelideae</taxon>
        <taxon>Stephania</taxon>
    </lineage>
</organism>
<dbReference type="AlphaFoldDB" id="A0AAP0PSF0"/>
<dbReference type="PROSITE" id="PS51683">
    <property type="entry name" value="SAM_OMT_II"/>
    <property type="match status" value="1"/>
</dbReference>
<dbReference type="Proteomes" id="UP001417504">
    <property type="component" value="Unassembled WGS sequence"/>
</dbReference>
<evidence type="ECO:0000256" key="1">
    <source>
        <dbReference type="ARBA" id="ARBA00022603"/>
    </source>
</evidence>
<dbReference type="GO" id="GO:0008171">
    <property type="term" value="F:O-methyltransferase activity"/>
    <property type="evidence" value="ECO:0007669"/>
    <property type="project" value="InterPro"/>
</dbReference>
<comment type="caution">
    <text evidence="5">The sequence shown here is derived from an EMBL/GenBank/DDBJ whole genome shotgun (WGS) entry which is preliminary data.</text>
</comment>
<dbReference type="Gene3D" id="3.40.50.150">
    <property type="entry name" value="Vaccinia Virus protein VP39"/>
    <property type="match status" value="1"/>
</dbReference>
<keyword evidence="2" id="KW-0808">Transferase</keyword>
<dbReference type="InterPro" id="IPR016461">
    <property type="entry name" value="COMT-like"/>
</dbReference>
<feature type="domain" description="O-methyltransferase C-terminal" evidence="4">
    <location>
        <begin position="41"/>
        <end position="115"/>
    </location>
</feature>
<evidence type="ECO:0000313" key="6">
    <source>
        <dbReference type="Proteomes" id="UP001417504"/>
    </source>
</evidence>
<dbReference type="Pfam" id="PF00891">
    <property type="entry name" value="Methyltransf_2"/>
    <property type="match status" value="1"/>
</dbReference>
<proteinExistence type="predicted"/>
<keyword evidence="3" id="KW-0949">S-adenosyl-L-methionine</keyword>
<protein>
    <recommendedName>
        <fullName evidence="4">O-methyltransferase C-terminal domain-containing protein</fullName>
    </recommendedName>
</protein>
<name>A0AAP0PSF0_9MAGN</name>
<accession>A0AAP0PSF0</accession>
<dbReference type="InterPro" id="IPR029063">
    <property type="entry name" value="SAM-dependent_MTases_sf"/>
</dbReference>
<evidence type="ECO:0000256" key="3">
    <source>
        <dbReference type="ARBA" id="ARBA00022691"/>
    </source>
</evidence>
<evidence type="ECO:0000259" key="4">
    <source>
        <dbReference type="Pfam" id="PF00891"/>
    </source>
</evidence>
<dbReference type="GO" id="GO:0032259">
    <property type="term" value="P:methylation"/>
    <property type="evidence" value="ECO:0007669"/>
    <property type="project" value="UniProtKB-KW"/>
</dbReference>
<gene>
    <name evidence="5" type="ORF">Sjap_000384</name>
</gene>
<evidence type="ECO:0000256" key="2">
    <source>
        <dbReference type="ARBA" id="ARBA00022679"/>
    </source>
</evidence>
<sequence>MQKVCDDHDKHLQEQGEGYPAILKPWQSFSGWLEGVDGVATIFEAARGKSIWSCVAENVDEFCNSFNEAMAVDSRVVSTALVLSTECRPCWRGLTSLVDVGGGTGIMGRAIAEAF</sequence>
<dbReference type="SUPFAM" id="SSF53335">
    <property type="entry name" value="S-adenosyl-L-methionine-dependent methyltransferases"/>
    <property type="match status" value="1"/>
</dbReference>
<dbReference type="InterPro" id="IPR001077">
    <property type="entry name" value="COMT_C"/>
</dbReference>
<keyword evidence="6" id="KW-1185">Reference proteome</keyword>
<keyword evidence="1" id="KW-0489">Methyltransferase</keyword>